<proteinExistence type="predicted"/>
<gene>
    <name evidence="1" type="ORF">pdam_00005157</name>
</gene>
<dbReference type="EMBL" id="RCHS01003253">
    <property type="protein sequence ID" value="RMX42891.1"/>
    <property type="molecule type" value="Genomic_DNA"/>
</dbReference>
<evidence type="ECO:0000313" key="2">
    <source>
        <dbReference type="Proteomes" id="UP000275408"/>
    </source>
</evidence>
<name>A0A3M6TNL6_POCDA</name>
<sequence length="211" mass="25273">MYTYLQQALPRVLIHRTQVLKKKWELRVRFSPTKLRRTACIKQRFRRRMNRKVSRVRCSERQGFLLLSVLDFRCLRMIPFANHKLTFDERIGCITRHDDFVPRSHRAPIQRSQRLRLSPWSRSNRKRVSLSDSSFHGPFELVFMTVSAKGFALFSQQDIGQFRKELDLYHKLCIPGDKIRWKLQLVGFSYDKKSANVVMWKDKEYEYVSSA</sequence>
<evidence type="ECO:0000313" key="1">
    <source>
        <dbReference type="EMBL" id="RMX42891.1"/>
    </source>
</evidence>
<dbReference type="AlphaFoldDB" id="A0A3M6TNL6"/>
<dbReference type="Proteomes" id="UP000275408">
    <property type="component" value="Unassembled WGS sequence"/>
</dbReference>
<accession>A0A3M6TNL6</accession>
<reference evidence="1 2" key="1">
    <citation type="journal article" date="2018" name="Sci. Rep.">
        <title>Comparative analysis of the Pocillopora damicornis genome highlights role of immune system in coral evolution.</title>
        <authorList>
            <person name="Cunning R."/>
            <person name="Bay R.A."/>
            <person name="Gillette P."/>
            <person name="Baker A.C."/>
            <person name="Traylor-Knowles N."/>
        </authorList>
    </citation>
    <scope>NUCLEOTIDE SEQUENCE [LARGE SCALE GENOMIC DNA]</scope>
    <source>
        <strain evidence="1">RSMAS</strain>
        <tissue evidence="1">Whole animal</tissue>
    </source>
</reference>
<keyword evidence="2" id="KW-1185">Reference proteome</keyword>
<protein>
    <submittedName>
        <fullName evidence="1">Uncharacterized protein</fullName>
    </submittedName>
</protein>
<organism evidence="1 2">
    <name type="scientific">Pocillopora damicornis</name>
    <name type="common">Cauliflower coral</name>
    <name type="synonym">Millepora damicornis</name>
    <dbReference type="NCBI Taxonomy" id="46731"/>
    <lineage>
        <taxon>Eukaryota</taxon>
        <taxon>Metazoa</taxon>
        <taxon>Cnidaria</taxon>
        <taxon>Anthozoa</taxon>
        <taxon>Hexacorallia</taxon>
        <taxon>Scleractinia</taxon>
        <taxon>Astrocoeniina</taxon>
        <taxon>Pocilloporidae</taxon>
        <taxon>Pocillopora</taxon>
    </lineage>
</organism>
<comment type="caution">
    <text evidence="1">The sequence shown here is derived from an EMBL/GenBank/DDBJ whole genome shotgun (WGS) entry which is preliminary data.</text>
</comment>